<evidence type="ECO:0000259" key="26">
    <source>
        <dbReference type="PROSITE" id="PS50102"/>
    </source>
</evidence>
<evidence type="ECO:0000256" key="15">
    <source>
        <dbReference type="ARBA" id="ARBA00022990"/>
    </source>
</evidence>
<keyword evidence="14" id="KW-0653">Protein transport</keyword>
<keyword evidence="7" id="KW-0158">Chromosome</keyword>
<feature type="region of interest" description="Disordered" evidence="25">
    <location>
        <begin position="981"/>
        <end position="1012"/>
    </location>
</feature>
<dbReference type="GO" id="GO:0015031">
    <property type="term" value="P:protein transport"/>
    <property type="evidence" value="ECO:0007669"/>
    <property type="project" value="UniProtKB-KW"/>
</dbReference>
<dbReference type="InterPro" id="IPR000504">
    <property type="entry name" value="RRM_dom"/>
</dbReference>
<accession>A0A8J9ZIP2</accession>
<evidence type="ECO:0000256" key="8">
    <source>
        <dbReference type="ARBA" id="ARBA00022481"/>
    </source>
</evidence>
<dbReference type="InterPro" id="IPR034265">
    <property type="entry name" value="MCM3AP_RRM"/>
</dbReference>
<dbReference type="GO" id="GO:0005654">
    <property type="term" value="C:nucleoplasm"/>
    <property type="evidence" value="ECO:0007669"/>
    <property type="project" value="UniProtKB-SubCell"/>
</dbReference>
<dbReference type="PROSITE" id="PS50102">
    <property type="entry name" value="RRM"/>
    <property type="match status" value="1"/>
</dbReference>
<feature type="domain" description="PCI" evidence="27">
    <location>
        <begin position="743"/>
        <end position="925"/>
    </location>
</feature>
<keyword evidence="12" id="KW-0509">mRNA transport</keyword>
<dbReference type="Pfam" id="PF16769">
    <property type="entry name" value="MCM3AP_GANP"/>
    <property type="match status" value="1"/>
</dbReference>
<dbReference type="GO" id="GO:0005643">
    <property type="term" value="C:nuclear pore"/>
    <property type="evidence" value="ECO:0007669"/>
    <property type="project" value="UniProtKB-SubCell"/>
</dbReference>
<dbReference type="Pfam" id="PF03399">
    <property type="entry name" value="SAC3_GANP"/>
    <property type="match status" value="1"/>
</dbReference>
<evidence type="ECO:0000256" key="10">
    <source>
        <dbReference type="ARBA" id="ARBA00022553"/>
    </source>
</evidence>
<dbReference type="Gene3D" id="3.30.70.330">
    <property type="match status" value="1"/>
</dbReference>
<evidence type="ECO:0000256" key="16">
    <source>
        <dbReference type="ARBA" id="ARBA00023010"/>
    </source>
</evidence>
<evidence type="ECO:0000256" key="5">
    <source>
        <dbReference type="ARBA" id="ARBA00013184"/>
    </source>
</evidence>
<evidence type="ECO:0000256" key="17">
    <source>
        <dbReference type="ARBA" id="ARBA00023054"/>
    </source>
</evidence>
<dbReference type="SMART" id="SM00360">
    <property type="entry name" value="RRM"/>
    <property type="match status" value="1"/>
</dbReference>
<evidence type="ECO:0000256" key="11">
    <source>
        <dbReference type="ARBA" id="ARBA00022679"/>
    </source>
</evidence>
<keyword evidence="19" id="KW-0539">Nucleus</keyword>
<feature type="compositionally biased region" description="Low complexity" evidence="25">
    <location>
        <begin position="310"/>
        <end position="320"/>
    </location>
</feature>
<dbReference type="SUPFAM" id="SSF54928">
    <property type="entry name" value="RNA-binding domain, RBD"/>
    <property type="match status" value="1"/>
</dbReference>
<dbReference type="Gene3D" id="1.25.40.990">
    <property type="match status" value="1"/>
</dbReference>
<dbReference type="GO" id="GO:0070390">
    <property type="term" value="C:transcription export complex 2"/>
    <property type="evidence" value="ECO:0007669"/>
    <property type="project" value="TreeGrafter"/>
</dbReference>
<keyword evidence="15" id="KW-0007">Acetylation</keyword>
<evidence type="ECO:0000256" key="13">
    <source>
        <dbReference type="ARBA" id="ARBA00022859"/>
    </source>
</evidence>
<dbReference type="GO" id="GO:0006406">
    <property type="term" value="P:mRNA export from nucleus"/>
    <property type="evidence" value="ECO:0007669"/>
    <property type="project" value="TreeGrafter"/>
</dbReference>
<dbReference type="GO" id="GO:0005694">
    <property type="term" value="C:chromosome"/>
    <property type="evidence" value="ECO:0007669"/>
    <property type="project" value="UniProtKB-SubCell"/>
</dbReference>
<keyword evidence="16" id="KW-0811">Translocation</keyword>
<feature type="region of interest" description="Disordered" evidence="25">
    <location>
        <begin position="257"/>
        <end position="404"/>
    </location>
</feature>
<dbReference type="PROSITE" id="PS50250">
    <property type="entry name" value="PCI"/>
    <property type="match status" value="1"/>
</dbReference>
<dbReference type="EMBL" id="OV696687">
    <property type="protein sequence ID" value="CAH1255439.1"/>
    <property type="molecule type" value="Genomic_DNA"/>
</dbReference>
<feature type="compositionally biased region" description="Polar residues" evidence="25">
    <location>
        <begin position="267"/>
        <end position="277"/>
    </location>
</feature>
<organism evidence="28 29">
    <name type="scientific">Branchiostoma lanceolatum</name>
    <name type="common">Common lancelet</name>
    <name type="synonym">Amphioxus lanceolatum</name>
    <dbReference type="NCBI Taxonomy" id="7740"/>
    <lineage>
        <taxon>Eukaryota</taxon>
        <taxon>Metazoa</taxon>
        <taxon>Chordata</taxon>
        <taxon>Cephalochordata</taxon>
        <taxon>Leptocardii</taxon>
        <taxon>Amphioxiformes</taxon>
        <taxon>Branchiostomatidae</taxon>
        <taxon>Branchiostoma</taxon>
    </lineage>
</organism>
<evidence type="ECO:0000256" key="14">
    <source>
        <dbReference type="ARBA" id="ARBA00022927"/>
    </source>
</evidence>
<sequence length="1392" mass="152918">MLSSFNIDSDILQKKEALRRLSQGVDRTPRGVGRGGGPDRGGRERGGRKRWPSDRAPGAGAKRRISVEAGNRPNPFAQQAETIFSGIRSAQAANIFAPTTAQSDDAISQPSNLLPPSLGPESSAAFSTEGTQGFGVFSMPQTSKGLSSGFGGQAVFGASTSSTGGFKFTTTDTTAGFSTGETGTTGGFGAKPGFSTSGVAAPPSFSFTASSDKGAAAPSFGGGSTFGGDSPSFASKTFGQTSSVSSGFPSTSTSNFPSAGASIFGQPDQTDQSSVFTKQEETKTAAAVFGGKGQDVTNQSKESKGAVLTSSGREGSPSRRPVIDRSSILKRALTEAGDDATKKVSRRINVEPSTSGQPKSKAAVAVAGAAEDDAELEPYKPLARPRLSSSDSQSGTGRRFLTKEEVSTRTTLRCSDMPRMCNNKDFLRRHFSKYGKVVRVNPNLEKNTALISFADHKSAAEAKRKGRLLKKGTREITIFWGAGKTSPKGKVTTDTGTAASRAEPVAGTSGLSTGIRKSAQGAVLKVKSEAARSSSGSGSERKESWETDKKPMMGITSLGKLRGMAGKNAYEKFQILEQRDRIIRQGSKKQTDLATAKAFVGTCRDMCPEKERYEREFQNRLSVFETLPEDSNRIDHAKAVKEYARSSADKEEPLPHELRPPHVLTLTMNYLVNNILDQGRDGNWGDWYDFVWNRTRGIRKDITQQLLTDHTAVDLTEKCARFHIHCAHQLCGEPMTVFDPKINNENLTKCLQSLKQFYHDLTVDGRFCSNEGEFRAYELLLNLNQGDILREVQQLRPEVRNSPQMKFALQVFSALNNNNFVRFFKLLWAAPYLPACIMHRYLTQVRTQSIKVMNRAYSITGRTSQFPLSDYMRMMGFEDEDETAIFSEAFGLAVLDGAVGFNRTTFIEGESVPRARRSAVVVSKRTVSVGEIVQGSPLPANTIHVPKNSFDGSGFFIGDSLSNVGLDTQQVKEVPVPVVEVSTKTEPPPPYTQPPQPPAPVSPPPTARPPATRFSNESIKEVARELFLEVIQEFCQDVSSRMVDLADIIKGSALYVEDFIQQNVTDMAKGVVQEVVNEERARILRERLAAERAEELRHCQERVTEVVCQELVEELLGEEAASLATAQAREVHLQLKKESVERCTVDITGAVQEEVVVEGVRDVCQEVVRAAEDLRDQHLAELEQCVQLARTARLWRRWRTSYATRKRLRRSMQEFPSAPTQRLPWQKIRAFFRRKRPEASPMSLLKSWEVTSLAIDIRRLQARVRRERAWAPLDLPSIVGEQLTMTRANRSKPALRRQTNVYWKLVLSLPDLEEETPATAQLCKWLQTKLKKGSVPDTSGLSLSTDSHKLQTLSLYTTEAGEPGRKICICTKVGGDGICFTLVEVHYILLLQ</sequence>
<evidence type="ECO:0000256" key="6">
    <source>
        <dbReference type="ARBA" id="ARBA00022448"/>
    </source>
</evidence>
<evidence type="ECO:0000256" key="3">
    <source>
        <dbReference type="ARBA" id="ARBA00004567"/>
    </source>
</evidence>
<comment type="function">
    <text evidence="22">As a component of the TREX-2 complex, involved in the export of mRNAs to the cytoplasm through the nuclear pores. Through the acetylation of histones, affects the assembly of nucleosomes at immunoglobulin variable region genes and promotes the recruitment and positioning of transcription complex to favor DNA cytosine deaminase AICDA/AID targeting, hence promoting somatic hypermutations.</text>
</comment>
<keyword evidence="20" id="KW-0012">Acyltransferase</keyword>
<keyword evidence="9" id="KW-0963">Cytoplasm</keyword>
<comment type="subcellular location">
    <subcellularLocation>
        <location evidence="1">Chromosome</location>
    </subcellularLocation>
    <subcellularLocation>
        <location evidence="2">Cytoplasm</location>
    </subcellularLocation>
    <subcellularLocation>
        <location evidence="3">Nucleus</location>
        <location evidence="3">Nuclear pore complex</location>
    </subcellularLocation>
    <subcellularLocation>
        <location evidence="4">Nucleus</location>
        <location evidence="4">Nucleoplasm</location>
    </subcellularLocation>
</comment>
<protein>
    <recommendedName>
        <fullName evidence="23">Germinal-center associated nuclear protein</fullName>
        <ecNumber evidence="5">2.3.1.48</ecNumber>
    </recommendedName>
</protein>
<feature type="region of interest" description="Disordered" evidence="25">
    <location>
        <begin position="20"/>
        <end position="72"/>
    </location>
</feature>
<dbReference type="EC" id="2.3.1.48" evidence="5"/>
<evidence type="ECO:0000313" key="29">
    <source>
        <dbReference type="Proteomes" id="UP000838412"/>
    </source>
</evidence>
<evidence type="ECO:0000256" key="18">
    <source>
        <dbReference type="ARBA" id="ARBA00023132"/>
    </source>
</evidence>
<keyword evidence="6" id="KW-0813">Transport</keyword>
<evidence type="ECO:0000256" key="22">
    <source>
        <dbReference type="ARBA" id="ARBA00055631"/>
    </source>
</evidence>
<dbReference type="GO" id="GO:0061733">
    <property type="term" value="F:protein-lysine-acetyltransferase activity"/>
    <property type="evidence" value="ECO:0007669"/>
    <property type="project" value="UniProtKB-EC"/>
</dbReference>
<evidence type="ECO:0000256" key="23">
    <source>
        <dbReference type="ARBA" id="ARBA00069544"/>
    </source>
</evidence>
<gene>
    <name evidence="28" type="primary">MCM3AP</name>
    <name evidence="28" type="ORF">BLAG_LOCUS14489</name>
</gene>
<feature type="domain" description="RRM" evidence="26">
    <location>
        <begin position="410"/>
        <end position="483"/>
    </location>
</feature>
<feature type="compositionally biased region" description="Basic and acidic residues" evidence="25">
    <location>
        <begin position="539"/>
        <end position="551"/>
    </location>
</feature>
<dbReference type="Pfam" id="PF00076">
    <property type="entry name" value="RRM_1"/>
    <property type="match status" value="1"/>
</dbReference>
<evidence type="ECO:0000259" key="27">
    <source>
        <dbReference type="PROSITE" id="PS50250"/>
    </source>
</evidence>
<dbReference type="OrthoDB" id="21502at2759"/>
<evidence type="ECO:0000256" key="1">
    <source>
        <dbReference type="ARBA" id="ARBA00004286"/>
    </source>
</evidence>
<evidence type="ECO:0000256" key="9">
    <source>
        <dbReference type="ARBA" id="ARBA00022490"/>
    </source>
</evidence>
<dbReference type="InterPro" id="IPR045107">
    <property type="entry name" value="SAC3/GANP/THP3"/>
</dbReference>
<evidence type="ECO:0000256" key="24">
    <source>
        <dbReference type="PROSITE-ProRule" id="PRU00176"/>
    </source>
</evidence>
<keyword evidence="8" id="KW-0488">Methylation</keyword>
<evidence type="ECO:0000256" key="2">
    <source>
        <dbReference type="ARBA" id="ARBA00004496"/>
    </source>
</evidence>
<dbReference type="GO" id="GO:0005737">
    <property type="term" value="C:cytoplasm"/>
    <property type="evidence" value="ECO:0007669"/>
    <property type="project" value="UniProtKB-SubCell"/>
</dbReference>
<dbReference type="PANTHER" id="PTHR12436:SF3">
    <property type="entry name" value="GERMINAL-CENTER ASSOCIATED NUCLEAR PROTEIN"/>
    <property type="match status" value="1"/>
</dbReference>
<dbReference type="InterPro" id="IPR035979">
    <property type="entry name" value="RBD_domain_sf"/>
</dbReference>
<feature type="compositionally biased region" description="Pro residues" evidence="25">
    <location>
        <begin position="986"/>
        <end position="1008"/>
    </location>
</feature>
<evidence type="ECO:0000256" key="20">
    <source>
        <dbReference type="ARBA" id="ARBA00023315"/>
    </source>
</evidence>
<keyword evidence="18" id="KW-0906">Nuclear pore complex</keyword>
<dbReference type="FunFam" id="1.25.40.990:FF:000003">
    <property type="entry name" value="germinal-center associated nuclear protein isoform X2"/>
    <property type="match status" value="1"/>
</dbReference>
<dbReference type="GO" id="GO:0002376">
    <property type="term" value="P:immune system process"/>
    <property type="evidence" value="ECO:0007669"/>
    <property type="project" value="UniProtKB-KW"/>
</dbReference>
<reference evidence="28" key="1">
    <citation type="submission" date="2022-01" db="EMBL/GenBank/DDBJ databases">
        <authorList>
            <person name="Braso-Vives M."/>
        </authorList>
    </citation>
    <scope>NUCLEOTIDE SEQUENCE</scope>
</reference>
<evidence type="ECO:0000256" key="25">
    <source>
        <dbReference type="SAM" id="MobiDB-lite"/>
    </source>
</evidence>
<evidence type="ECO:0000256" key="19">
    <source>
        <dbReference type="ARBA" id="ARBA00023242"/>
    </source>
</evidence>
<proteinExistence type="inferred from homology"/>
<dbReference type="InterPro" id="IPR005062">
    <property type="entry name" value="SAC3/GANP/THP3_conserved"/>
</dbReference>
<keyword evidence="29" id="KW-1185">Reference proteome</keyword>
<dbReference type="InterPro" id="IPR012677">
    <property type="entry name" value="Nucleotide-bd_a/b_plait_sf"/>
</dbReference>
<dbReference type="PANTHER" id="PTHR12436">
    <property type="entry name" value="80 KDA MCM3-ASSOCIATED PROTEIN"/>
    <property type="match status" value="1"/>
</dbReference>
<evidence type="ECO:0000256" key="21">
    <source>
        <dbReference type="ARBA" id="ARBA00038443"/>
    </source>
</evidence>
<dbReference type="InterPro" id="IPR031907">
    <property type="entry name" value="MCM3AP_GANP"/>
</dbReference>
<evidence type="ECO:0000256" key="12">
    <source>
        <dbReference type="ARBA" id="ARBA00022816"/>
    </source>
</evidence>
<feature type="compositionally biased region" description="Polar residues" evidence="25">
    <location>
        <begin position="387"/>
        <end position="396"/>
    </location>
</feature>
<keyword evidence="17" id="KW-0175">Coiled coil</keyword>
<comment type="similarity">
    <text evidence="21">Belongs to the SAC3 family.</text>
</comment>
<keyword evidence="11" id="KW-0808">Transferase</keyword>
<keyword evidence="24" id="KW-0694">RNA-binding</keyword>
<evidence type="ECO:0000313" key="28">
    <source>
        <dbReference type="EMBL" id="CAH1255439.1"/>
    </source>
</evidence>
<feature type="region of interest" description="Disordered" evidence="25">
    <location>
        <begin position="487"/>
        <end position="551"/>
    </location>
</feature>
<keyword evidence="13" id="KW-0391">Immunity</keyword>
<evidence type="ECO:0000256" key="7">
    <source>
        <dbReference type="ARBA" id="ARBA00022454"/>
    </source>
</evidence>
<dbReference type="InterPro" id="IPR000717">
    <property type="entry name" value="PCI_dom"/>
</dbReference>
<dbReference type="Proteomes" id="UP000838412">
    <property type="component" value="Chromosome 2"/>
</dbReference>
<evidence type="ECO:0000256" key="4">
    <source>
        <dbReference type="ARBA" id="ARBA00004642"/>
    </source>
</evidence>
<dbReference type="CDD" id="cd12443">
    <property type="entry name" value="RRM_MCM3A_like"/>
    <property type="match status" value="1"/>
</dbReference>
<keyword evidence="10" id="KW-0597">Phosphoprotein</keyword>
<dbReference type="GO" id="GO:0003723">
    <property type="term" value="F:RNA binding"/>
    <property type="evidence" value="ECO:0007669"/>
    <property type="project" value="UniProtKB-UniRule"/>
</dbReference>
<name>A0A8J9ZIP2_BRALA</name>